<dbReference type="PANTHER" id="PTHR43047">
    <property type="entry name" value="TWO-COMPONENT HISTIDINE PROTEIN KINASE"/>
    <property type="match status" value="1"/>
</dbReference>
<evidence type="ECO:0000256" key="1">
    <source>
        <dbReference type="ARBA" id="ARBA00000085"/>
    </source>
</evidence>
<dbReference type="SUPFAM" id="SSF47226">
    <property type="entry name" value="Histidine-containing phosphotransfer domain, HPT domain"/>
    <property type="match status" value="1"/>
</dbReference>
<dbReference type="InterPro" id="IPR036890">
    <property type="entry name" value="HATPase_C_sf"/>
</dbReference>
<evidence type="ECO:0000313" key="20">
    <source>
        <dbReference type="EMBL" id="THV17186.1"/>
    </source>
</evidence>
<dbReference type="CDD" id="cd17546">
    <property type="entry name" value="REC_hyHK_CKI1_RcsC-like"/>
    <property type="match status" value="1"/>
</dbReference>
<evidence type="ECO:0000259" key="17">
    <source>
        <dbReference type="PROSITE" id="PS50109"/>
    </source>
</evidence>
<feature type="transmembrane region" description="Helical" evidence="16">
    <location>
        <begin position="15"/>
        <end position="35"/>
    </location>
</feature>
<reference evidence="20 21" key="1">
    <citation type="submission" date="2019-04" db="EMBL/GenBank/DDBJ databases">
        <title>Genome sequence of strain 7209-2.</title>
        <authorList>
            <person name="Gao J."/>
            <person name="Sun J."/>
        </authorList>
    </citation>
    <scope>NUCLEOTIDE SEQUENCE [LARGE SCALE GENOMIC DNA]</scope>
    <source>
        <strain evidence="20 21">7209-2</strain>
    </source>
</reference>
<evidence type="ECO:0000256" key="6">
    <source>
        <dbReference type="ARBA" id="ARBA00022553"/>
    </source>
</evidence>
<keyword evidence="10" id="KW-0067">ATP-binding</keyword>
<evidence type="ECO:0000256" key="7">
    <source>
        <dbReference type="ARBA" id="ARBA00022679"/>
    </source>
</evidence>
<keyword evidence="8 16" id="KW-0812">Transmembrane</keyword>
<dbReference type="RefSeq" id="WP_136556798.1">
    <property type="nucleotide sequence ID" value="NZ_STGT01000001.1"/>
</dbReference>
<keyword evidence="6 15" id="KW-0597">Phosphoprotein</keyword>
<comment type="catalytic activity">
    <reaction evidence="1">
        <text>ATP + protein L-histidine = ADP + protein N-phospho-L-histidine.</text>
        <dbReference type="EC" id="2.7.13.3"/>
    </reaction>
</comment>
<evidence type="ECO:0000256" key="9">
    <source>
        <dbReference type="ARBA" id="ARBA00022777"/>
    </source>
</evidence>
<evidence type="ECO:0000256" key="3">
    <source>
        <dbReference type="ARBA" id="ARBA00012438"/>
    </source>
</evidence>
<evidence type="ECO:0000313" key="21">
    <source>
        <dbReference type="Proteomes" id="UP000309667"/>
    </source>
</evidence>
<dbReference type="SUPFAM" id="SSF55874">
    <property type="entry name" value="ATPase domain of HSP90 chaperone/DNA topoisomerase II/histidine kinase"/>
    <property type="match status" value="1"/>
</dbReference>
<dbReference type="Pfam" id="PF00072">
    <property type="entry name" value="Response_reg"/>
    <property type="match status" value="1"/>
</dbReference>
<organism evidence="20 21">
    <name type="scientific">Rhizobium rhizophilum</name>
    <dbReference type="NCBI Taxonomy" id="1850373"/>
    <lineage>
        <taxon>Bacteria</taxon>
        <taxon>Pseudomonadati</taxon>
        <taxon>Pseudomonadota</taxon>
        <taxon>Alphaproteobacteria</taxon>
        <taxon>Hyphomicrobiales</taxon>
        <taxon>Rhizobiaceae</taxon>
        <taxon>Rhizobium/Agrobacterium group</taxon>
        <taxon>Rhizobium</taxon>
    </lineage>
</organism>
<dbReference type="InterPro" id="IPR011006">
    <property type="entry name" value="CheY-like_superfamily"/>
</dbReference>
<dbReference type="SUPFAM" id="SSF47384">
    <property type="entry name" value="Homodimeric domain of signal transducing histidine kinase"/>
    <property type="match status" value="1"/>
</dbReference>
<dbReference type="PANTHER" id="PTHR43047:SF72">
    <property type="entry name" value="OSMOSENSING HISTIDINE PROTEIN KINASE SLN1"/>
    <property type="match status" value="1"/>
</dbReference>
<dbReference type="SMART" id="SM00388">
    <property type="entry name" value="HisKA"/>
    <property type="match status" value="1"/>
</dbReference>
<evidence type="ECO:0000256" key="13">
    <source>
        <dbReference type="ARBA" id="ARBA00023136"/>
    </source>
</evidence>
<dbReference type="CDD" id="cd16922">
    <property type="entry name" value="HATPase_EvgS-ArcB-TorS-like"/>
    <property type="match status" value="1"/>
</dbReference>
<keyword evidence="13 16" id="KW-0472">Membrane</keyword>
<feature type="domain" description="HPt" evidence="19">
    <location>
        <begin position="665"/>
        <end position="751"/>
    </location>
</feature>
<dbReference type="EC" id="2.7.13.3" evidence="3"/>
<gene>
    <name evidence="20" type="ORF">E9677_04170</name>
</gene>
<feature type="transmembrane region" description="Helical" evidence="16">
    <location>
        <begin position="190"/>
        <end position="208"/>
    </location>
</feature>
<evidence type="ECO:0000256" key="11">
    <source>
        <dbReference type="ARBA" id="ARBA00022989"/>
    </source>
</evidence>
<evidence type="ECO:0000256" key="5">
    <source>
        <dbReference type="ARBA" id="ARBA00022519"/>
    </source>
</evidence>
<keyword evidence="4" id="KW-1003">Cell membrane</keyword>
<dbReference type="SMART" id="SM00073">
    <property type="entry name" value="HPT"/>
    <property type="match status" value="1"/>
</dbReference>
<evidence type="ECO:0000256" key="12">
    <source>
        <dbReference type="ARBA" id="ARBA00023012"/>
    </source>
</evidence>
<evidence type="ECO:0000256" key="14">
    <source>
        <dbReference type="PROSITE-ProRule" id="PRU00110"/>
    </source>
</evidence>
<feature type="modified residue" description="Phosphohistidine" evidence="14">
    <location>
        <position position="704"/>
    </location>
</feature>
<keyword evidence="10" id="KW-0547">Nucleotide-binding</keyword>
<evidence type="ECO:0000256" key="10">
    <source>
        <dbReference type="ARBA" id="ARBA00022840"/>
    </source>
</evidence>
<evidence type="ECO:0000256" key="8">
    <source>
        <dbReference type="ARBA" id="ARBA00022692"/>
    </source>
</evidence>
<feature type="modified residue" description="4-aspartylphosphate" evidence="15">
    <location>
        <position position="542"/>
    </location>
</feature>
<evidence type="ECO:0000259" key="18">
    <source>
        <dbReference type="PROSITE" id="PS50110"/>
    </source>
</evidence>
<protein>
    <recommendedName>
        <fullName evidence="3">histidine kinase</fullName>
        <ecNumber evidence="3">2.7.13.3</ecNumber>
    </recommendedName>
</protein>
<dbReference type="PRINTS" id="PR00344">
    <property type="entry name" value="BCTRLSENSOR"/>
</dbReference>
<dbReference type="InterPro" id="IPR004358">
    <property type="entry name" value="Sig_transdc_His_kin-like_C"/>
</dbReference>
<keyword evidence="21" id="KW-1185">Reference proteome</keyword>
<dbReference type="Gene3D" id="3.40.50.2300">
    <property type="match status" value="1"/>
</dbReference>
<dbReference type="SMART" id="SM00448">
    <property type="entry name" value="REC"/>
    <property type="match status" value="1"/>
</dbReference>
<dbReference type="Gene3D" id="3.30.565.10">
    <property type="entry name" value="Histidine kinase-like ATPase, C-terminal domain"/>
    <property type="match status" value="1"/>
</dbReference>
<evidence type="ECO:0000259" key="19">
    <source>
        <dbReference type="PROSITE" id="PS50894"/>
    </source>
</evidence>
<dbReference type="Gene3D" id="1.10.287.130">
    <property type="match status" value="1"/>
</dbReference>
<dbReference type="InterPro" id="IPR003594">
    <property type="entry name" value="HATPase_dom"/>
</dbReference>
<accession>A0ABY2R014</accession>
<dbReference type="CDD" id="cd00082">
    <property type="entry name" value="HisKA"/>
    <property type="match status" value="1"/>
</dbReference>
<dbReference type="Pfam" id="PF02518">
    <property type="entry name" value="HATPase_c"/>
    <property type="match status" value="1"/>
</dbReference>
<evidence type="ECO:0000256" key="16">
    <source>
        <dbReference type="SAM" id="Phobius"/>
    </source>
</evidence>
<dbReference type="InterPro" id="IPR005467">
    <property type="entry name" value="His_kinase_dom"/>
</dbReference>
<proteinExistence type="predicted"/>
<dbReference type="InterPro" id="IPR001789">
    <property type="entry name" value="Sig_transdc_resp-reg_receiver"/>
</dbReference>
<comment type="subcellular location">
    <subcellularLocation>
        <location evidence="2">Cell inner membrane</location>
        <topology evidence="2">Multi-pass membrane protein</topology>
    </subcellularLocation>
</comment>
<dbReference type="SMART" id="SM00387">
    <property type="entry name" value="HATPase_c"/>
    <property type="match status" value="1"/>
</dbReference>
<dbReference type="EMBL" id="STGT01000001">
    <property type="protein sequence ID" value="THV17186.1"/>
    <property type="molecule type" value="Genomic_DNA"/>
</dbReference>
<evidence type="ECO:0000256" key="4">
    <source>
        <dbReference type="ARBA" id="ARBA00022475"/>
    </source>
</evidence>
<keyword evidence="11 16" id="KW-1133">Transmembrane helix</keyword>
<dbReference type="PROSITE" id="PS50894">
    <property type="entry name" value="HPT"/>
    <property type="match status" value="1"/>
</dbReference>
<keyword evidence="5" id="KW-0997">Cell inner membrane</keyword>
<keyword evidence="12" id="KW-0902">Two-component regulatory system</keyword>
<dbReference type="PROSITE" id="PS50109">
    <property type="entry name" value="HIS_KIN"/>
    <property type="match status" value="1"/>
</dbReference>
<keyword evidence="9" id="KW-0418">Kinase</keyword>
<dbReference type="CDD" id="cd00088">
    <property type="entry name" value="HPT"/>
    <property type="match status" value="1"/>
</dbReference>
<dbReference type="InterPro" id="IPR036097">
    <property type="entry name" value="HisK_dim/P_sf"/>
</dbReference>
<dbReference type="Pfam" id="PF00512">
    <property type="entry name" value="HisKA"/>
    <property type="match status" value="1"/>
</dbReference>
<evidence type="ECO:0000256" key="2">
    <source>
        <dbReference type="ARBA" id="ARBA00004429"/>
    </source>
</evidence>
<sequence length="751" mass="82863">MTGATARKFAGGGTVAFVLQTLSAVLLFVLLILFIDIARQYRIMEDGVRENSLWSVYQLDREVRQLRQSLSDLRIDEQNPQRLDDLSLRYDILYSRVSILDQSKFGSYFSGDEKIRRYIAGVAAHVRAAQPIFDAYATGTPPTEEQLERLEKSLVSLGRVAEDFLLYTNTRVSHERADSRTTILNLERTSTVMLSLLMVSVVFLVFILNRQLRSVRRSSHELQVMATQLSEAYEGADAGNRAKSQFMATMGHEIRTPLNAILGMSELLELSELPDDAIQSVKTIRSSGEALLEIINEILDFSKIEHGKLELEERAFDVCALAESSVSIIRGRADDHGNTVILDLPDSLQALYVKTDPTRLRQVLLNLLSNAVKFTQQGTVTMRLRDFYREGKLMIRFEVEDTGIGIDEAGLDKLFKPFSQVDASISRRYGGTGLGLTICKQIVEKLGGELGMSSTVGVGSIFWFELAVVPVTREEANGLAAQVVAEETLPRCRILLVEDNKVNQIVATRFLARLGQDVEIANDGAEAVSISREKAFDLILMDMQMPVMDGIEATKRIIAEGGPSAEVPIIAMTANASDDDRRRCLDAGMKGFESKPVTLERLRKMIAHATSTARDTSPAPATTTAPQKLELPDLDLTALPLQSMPGLGIEGLDEARHAELVDALGEDVFQELVESFFDDATGLLDELNQALRKNDSEKIDRVLHTIKGAASNVGLNDLAVRAHALRSQTPAPADIELLGEEILALKFKLVA</sequence>
<dbReference type="SUPFAM" id="SSF52172">
    <property type="entry name" value="CheY-like"/>
    <property type="match status" value="1"/>
</dbReference>
<name>A0ABY2R014_9HYPH</name>
<dbReference type="PROSITE" id="PS50110">
    <property type="entry name" value="RESPONSE_REGULATORY"/>
    <property type="match status" value="1"/>
</dbReference>
<comment type="caution">
    <text evidence="20">The sequence shown here is derived from an EMBL/GenBank/DDBJ whole genome shotgun (WGS) entry which is preliminary data.</text>
</comment>
<keyword evidence="7" id="KW-0808">Transferase</keyword>
<evidence type="ECO:0000256" key="15">
    <source>
        <dbReference type="PROSITE-ProRule" id="PRU00169"/>
    </source>
</evidence>
<feature type="domain" description="Response regulatory" evidence="18">
    <location>
        <begin position="493"/>
        <end position="610"/>
    </location>
</feature>
<dbReference type="Proteomes" id="UP000309667">
    <property type="component" value="Unassembled WGS sequence"/>
</dbReference>
<dbReference type="InterPro" id="IPR008207">
    <property type="entry name" value="Sig_transdc_His_kin_Hpt_dom"/>
</dbReference>
<dbReference type="InterPro" id="IPR003661">
    <property type="entry name" value="HisK_dim/P_dom"/>
</dbReference>
<dbReference type="InterPro" id="IPR036641">
    <property type="entry name" value="HPT_dom_sf"/>
</dbReference>
<dbReference type="Pfam" id="PF01627">
    <property type="entry name" value="Hpt"/>
    <property type="match status" value="1"/>
</dbReference>
<feature type="domain" description="Histidine kinase" evidence="17">
    <location>
        <begin position="249"/>
        <end position="470"/>
    </location>
</feature>
<dbReference type="Gene3D" id="1.20.120.160">
    <property type="entry name" value="HPT domain"/>
    <property type="match status" value="1"/>
</dbReference>